<reference evidence="1" key="1">
    <citation type="submission" date="2014-11" db="EMBL/GenBank/DDBJ databases">
        <authorList>
            <person name="Amaro Gonzalez C."/>
        </authorList>
    </citation>
    <scope>NUCLEOTIDE SEQUENCE</scope>
</reference>
<name>A0A0E9PXS5_ANGAN</name>
<protein>
    <submittedName>
        <fullName evidence="1">Uncharacterized protein</fullName>
    </submittedName>
</protein>
<evidence type="ECO:0000313" key="1">
    <source>
        <dbReference type="EMBL" id="JAH08688.1"/>
    </source>
</evidence>
<accession>A0A0E9PXS5</accession>
<organism evidence="1">
    <name type="scientific">Anguilla anguilla</name>
    <name type="common">European freshwater eel</name>
    <name type="synonym">Muraena anguilla</name>
    <dbReference type="NCBI Taxonomy" id="7936"/>
    <lineage>
        <taxon>Eukaryota</taxon>
        <taxon>Metazoa</taxon>
        <taxon>Chordata</taxon>
        <taxon>Craniata</taxon>
        <taxon>Vertebrata</taxon>
        <taxon>Euteleostomi</taxon>
        <taxon>Actinopterygii</taxon>
        <taxon>Neopterygii</taxon>
        <taxon>Teleostei</taxon>
        <taxon>Anguilliformes</taxon>
        <taxon>Anguillidae</taxon>
        <taxon>Anguilla</taxon>
    </lineage>
</organism>
<reference evidence="1" key="2">
    <citation type="journal article" date="2015" name="Fish Shellfish Immunol.">
        <title>Early steps in the European eel (Anguilla anguilla)-Vibrio vulnificus interaction in the gills: Role of the RtxA13 toxin.</title>
        <authorList>
            <person name="Callol A."/>
            <person name="Pajuelo D."/>
            <person name="Ebbesson L."/>
            <person name="Teles M."/>
            <person name="MacKenzie S."/>
            <person name="Amaro C."/>
        </authorList>
    </citation>
    <scope>NUCLEOTIDE SEQUENCE</scope>
</reference>
<proteinExistence type="predicted"/>
<dbReference type="AlphaFoldDB" id="A0A0E9PXS5"/>
<dbReference type="EMBL" id="GBXM01099889">
    <property type="protein sequence ID" value="JAH08688.1"/>
    <property type="molecule type" value="Transcribed_RNA"/>
</dbReference>
<sequence length="17" mass="2073">MHCIHCPPGVAIWMKWY</sequence>